<name>D9RA18_LACSW</name>
<evidence type="ECO:0000313" key="3">
    <source>
        <dbReference type="EMBL" id="ADL05990.1"/>
    </source>
</evidence>
<sequence length="424" mass="46263">MAELKNSSVDLLVRQMPAARKKEEKPVDGCSGFKTLLKDRNQKKEDGNEEAKESGNLSEGAAAEAAALVAAGAVETQNPADMLRLMGQGLAQKLGEGPATGNVQGVAEEKGEKELVLDPFQTVNQLRFQNLTEISGQEAVSAEAVTIAVLPEAKEKMPGADLPDKIGMPGTTDLKESSGHKEAADQEILGKTDMPVSDQEGGKKVSDMQRKGLPEAVPVRKEEEAIPPVQREKVKVNTVSAEKDDKKLEADPGILRENSYEPNRLLHIQPKTEEAAYTTVKAENLDGLEAKLSQQIIKQIHEGRGELDVQLEPHNLGKIRIKVSYEDSQVSVSVLCSESRTLKLLSQSAGELGSILENNLERPVQILVDKQGADYLNNQKEQGGGQGQNQPQHENRKEESHEDFIQKLRLGIFETSNTEDSETR</sequence>
<dbReference type="CDD" id="cd17470">
    <property type="entry name" value="T3SS_Flik_C"/>
    <property type="match status" value="1"/>
</dbReference>
<dbReference type="Proteomes" id="UP000001662">
    <property type="component" value="Chromosome"/>
</dbReference>
<feature type="compositionally biased region" description="Basic and acidic residues" evidence="1">
    <location>
        <begin position="36"/>
        <end position="53"/>
    </location>
</feature>
<dbReference type="InterPro" id="IPR021136">
    <property type="entry name" value="Flagellar_hook_control-like_C"/>
</dbReference>
<dbReference type="KEGG" id="csh:Closa_3464"/>
<dbReference type="OrthoDB" id="1907481at2"/>
<feature type="compositionally biased region" description="Basic and acidic residues" evidence="1">
    <location>
        <begin position="393"/>
        <end position="402"/>
    </location>
</feature>
<feature type="region of interest" description="Disordered" evidence="1">
    <location>
        <begin position="1"/>
        <end position="59"/>
    </location>
</feature>
<feature type="compositionally biased region" description="Basic and acidic residues" evidence="1">
    <location>
        <begin position="200"/>
        <end position="223"/>
    </location>
</feature>
<dbReference type="InterPro" id="IPR038610">
    <property type="entry name" value="FliK-like_C_sf"/>
</dbReference>
<dbReference type="EMBL" id="CP002109">
    <property type="protein sequence ID" value="ADL05990.1"/>
    <property type="molecule type" value="Genomic_DNA"/>
</dbReference>
<evidence type="ECO:0000259" key="2">
    <source>
        <dbReference type="Pfam" id="PF02120"/>
    </source>
</evidence>
<reference evidence="3" key="1">
    <citation type="submission" date="2010-07" db="EMBL/GenBank/DDBJ databases">
        <title>Complete sequence of Clostridium saccharolyticum WM1.</title>
        <authorList>
            <consortium name="US DOE Joint Genome Institute"/>
            <person name="Lucas S."/>
            <person name="Copeland A."/>
            <person name="Lapidus A."/>
            <person name="Cheng J.-F."/>
            <person name="Bruce D."/>
            <person name="Goodwin L."/>
            <person name="Pitluck S."/>
            <person name="Chertkov O."/>
            <person name="Detter J.C."/>
            <person name="Han C."/>
            <person name="Tapia R."/>
            <person name="Land M."/>
            <person name="Hauser L."/>
            <person name="Chang Y.-J."/>
            <person name="Jeffries C."/>
            <person name="Kyrpides N."/>
            <person name="Ivanova N."/>
            <person name="Mikhailova N."/>
            <person name="Mouttaki H."/>
            <person name="Lin L."/>
            <person name="Zhou J."/>
            <person name="Hemme C.L."/>
            <person name="Woyke T."/>
        </authorList>
    </citation>
    <scope>NUCLEOTIDE SEQUENCE [LARGE SCALE GENOMIC DNA]</scope>
    <source>
        <strain evidence="3">WM1</strain>
    </source>
</reference>
<evidence type="ECO:0000313" key="4">
    <source>
        <dbReference type="Proteomes" id="UP000001662"/>
    </source>
</evidence>
<feature type="region of interest" description="Disordered" evidence="1">
    <location>
        <begin position="377"/>
        <end position="402"/>
    </location>
</feature>
<accession>D9RA18</accession>
<protein>
    <recommendedName>
        <fullName evidence="2">Flagellar hook-length control protein-like C-terminal domain-containing protein</fullName>
    </recommendedName>
</protein>
<gene>
    <name evidence="3" type="ordered locus">Closa_3464</name>
</gene>
<feature type="compositionally biased region" description="Basic and acidic residues" evidence="1">
    <location>
        <begin position="173"/>
        <end position="190"/>
    </location>
</feature>
<dbReference type="HOGENOM" id="CLU_646740_0_0_9"/>
<proteinExistence type="predicted"/>
<dbReference type="PaxDb" id="610130-Closa_3464"/>
<feature type="domain" description="Flagellar hook-length control protein-like C-terminal" evidence="2">
    <location>
        <begin position="294"/>
        <end position="359"/>
    </location>
</feature>
<dbReference type="AlphaFoldDB" id="D9RA18"/>
<dbReference type="STRING" id="610130.Closa_3464"/>
<keyword evidence="4" id="KW-1185">Reference proteome</keyword>
<dbReference type="Gene3D" id="3.30.750.140">
    <property type="match status" value="1"/>
</dbReference>
<dbReference type="Pfam" id="PF02120">
    <property type="entry name" value="Flg_hook"/>
    <property type="match status" value="1"/>
</dbReference>
<dbReference type="RefSeq" id="WP_013274056.1">
    <property type="nucleotide sequence ID" value="NC_014376.1"/>
</dbReference>
<feature type="region of interest" description="Disordered" evidence="1">
    <location>
        <begin position="156"/>
        <end position="223"/>
    </location>
</feature>
<organism evidence="3 4">
    <name type="scientific">Lacrimispora saccharolytica (strain ATCC 35040 / DSM 2544 / NRCC 2533 / WM1)</name>
    <name type="common">Clostridium saccharolyticum</name>
    <dbReference type="NCBI Taxonomy" id="610130"/>
    <lineage>
        <taxon>Bacteria</taxon>
        <taxon>Bacillati</taxon>
        <taxon>Bacillota</taxon>
        <taxon>Clostridia</taxon>
        <taxon>Lachnospirales</taxon>
        <taxon>Lachnospiraceae</taxon>
        <taxon>Lacrimispora</taxon>
    </lineage>
</organism>
<dbReference type="eggNOG" id="ENOG5033MET">
    <property type="taxonomic scope" value="Bacteria"/>
</dbReference>
<evidence type="ECO:0000256" key="1">
    <source>
        <dbReference type="SAM" id="MobiDB-lite"/>
    </source>
</evidence>